<keyword evidence="4 6" id="KW-1133">Transmembrane helix</keyword>
<evidence type="ECO:0000256" key="6">
    <source>
        <dbReference type="SAM" id="Phobius"/>
    </source>
</evidence>
<organism evidence="8 9">
    <name type="scientific">Candidatus Yanofskybacteria bacterium RIFCSPHIGHO2_01_FULL_41_26</name>
    <dbReference type="NCBI Taxonomy" id="1802661"/>
    <lineage>
        <taxon>Bacteria</taxon>
        <taxon>Candidatus Yanofskyibacteriota</taxon>
    </lineage>
</organism>
<comment type="subcellular location">
    <subcellularLocation>
        <location evidence="1">Cell membrane</location>
        <topology evidence="1">Multi-pass membrane protein</topology>
    </subcellularLocation>
</comment>
<dbReference type="EMBL" id="MGJB01000015">
    <property type="protein sequence ID" value="OGM98497.1"/>
    <property type="molecule type" value="Genomic_DNA"/>
</dbReference>
<keyword evidence="5 6" id="KW-0472">Membrane</keyword>
<comment type="caution">
    <text evidence="8">The sequence shown here is derived from an EMBL/GenBank/DDBJ whole genome shotgun (WGS) entry which is preliminary data.</text>
</comment>
<evidence type="ECO:0000256" key="4">
    <source>
        <dbReference type="ARBA" id="ARBA00022989"/>
    </source>
</evidence>
<dbReference type="PANTHER" id="PTHR42709:SF6">
    <property type="entry name" value="UNDECAPRENYL PHOSPHATE TRANSPORTER A"/>
    <property type="match status" value="1"/>
</dbReference>
<evidence type="ECO:0000259" key="7">
    <source>
        <dbReference type="Pfam" id="PF09335"/>
    </source>
</evidence>
<dbReference type="PANTHER" id="PTHR42709">
    <property type="entry name" value="ALKALINE PHOSPHATASE LIKE PROTEIN"/>
    <property type="match status" value="1"/>
</dbReference>
<gene>
    <name evidence="8" type="ORF">A2649_02895</name>
</gene>
<reference evidence="8 9" key="1">
    <citation type="journal article" date="2016" name="Nat. Commun.">
        <title>Thousands of microbial genomes shed light on interconnected biogeochemical processes in an aquifer system.</title>
        <authorList>
            <person name="Anantharaman K."/>
            <person name="Brown C.T."/>
            <person name="Hug L.A."/>
            <person name="Sharon I."/>
            <person name="Castelle C.J."/>
            <person name="Probst A.J."/>
            <person name="Thomas B.C."/>
            <person name="Singh A."/>
            <person name="Wilkins M.J."/>
            <person name="Karaoz U."/>
            <person name="Brodie E.L."/>
            <person name="Williams K.H."/>
            <person name="Hubbard S.S."/>
            <person name="Banfield J.F."/>
        </authorList>
    </citation>
    <scope>NUCLEOTIDE SEQUENCE [LARGE SCALE GENOMIC DNA]</scope>
</reference>
<feature type="transmembrane region" description="Helical" evidence="6">
    <location>
        <begin position="143"/>
        <end position="163"/>
    </location>
</feature>
<accession>A0A1F8ED10</accession>
<evidence type="ECO:0000256" key="2">
    <source>
        <dbReference type="ARBA" id="ARBA00022475"/>
    </source>
</evidence>
<dbReference type="AlphaFoldDB" id="A0A1F8ED10"/>
<evidence type="ECO:0000256" key="3">
    <source>
        <dbReference type="ARBA" id="ARBA00022692"/>
    </source>
</evidence>
<evidence type="ECO:0000313" key="8">
    <source>
        <dbReference type="EMBL" id="OGM98497.1"/>
    </source>
</evidence>
<dbReference type="InterPro" id="IPR051311">
    <property type="entry name" value="DedA_domain"/>
</dbReference>
<sequence length="208" mass="23579">MVELISYISGWALEIIERTGYVGVFILSTLESAAIPIPSEVVVPFSGFLAVSGIFNLWLIIIVATIANLVGSMILFWIGKSGGRWTLERYGKYVLIHKHDMERGDQWFAKHGNKAVFWSRMLPVVRTFISLPAGVSEMKFSKFCLLTFLGSLPWNASLTLVGYKAGENWNVLHDYFRKADIFIVILIMVLVVYYVLRHKKAARSRSEN</sequence>
<feature type="transmembrane region" description="Helical" evidence="6">
    <location>
        <begin position="20"/>
        <end position="37"/>
    </location>
</feature>
<feature type="domain" description="VTT" evidence="7">
    <location>
        <begin position="44"/>
        <end position="163"/>
    </location>
</feature>
<evidence type="ECO:0000256" key="1">
    <source>
        <dbReference type="ARBA" id="ARBA00004651"/>
    </source>
</evidence>
<dbReference type="Proteomes" id="UP000176893">
    <property type="component" value="Unassembled WGS sequence"/>
</dbReference>
<feature type="transmembrane region" description="Helical" evidence="6">
    <location>
        <begin position="175"/>
        <end position="196"/>
    </location>
</feature>
<proteinExistence type="predicted"/>
<keyword evidence="2" id="KW-1003">Cell membrane</keyword>
<dbReference type="STRING" id="1802661.A2649_02895"/>
<protein>
    <recommendedName>
        <fullName evidence="7">VTT domain-containing protein</fullName>
    </recommendedName>
</protein>
<dbReference type="GO" id="GO:0005886">
    <property type="term" value="C:plasma membrane"/>
    <property type="evidence" value="ECO:0007669"/>
    <property type="project" value="UniProtKB-SubCell"/>
</dbReference>
<evidence type="ECO:0000313" key="9">
    <source>
        <dbReference type="Proteomes" id="UP000176893"/>
    </source>
</evidence>
<keyword evidence="3 6" id="KW-0812">Transmembrane</keyword>
<name>A0A1F8ED10_9BACT</name>
<dbReference type="Pfam" id="PF09335">
    <property type="entry name" value="VTT_dom"/>
    <property type="match status" value="1"/>
</dbReference>
<feature type="transmembrane region" description="Helical" evidence="6">
    <location>
        <begin position="57"/>
        <end position="79"/>
    </location>
</feature>
<dbReference type="InterPro" id="IPR032816">
    <property type="entry name" value="VTT_dom"/>
</dbReference>
<evidence type="ECO:0000256" key="5">
    <source>
        <dbReference type="ARBA" id="ARBA00023136"/>
    </source>
</evidence>